<keyword evidence="2" id="KW-0472">Membrane</keyword>
<dbReference type="AlphaFoldDB" id="A0AAV3SEC7"/>
<evidence type="ECO:0000256" key="2">
    <source>
        <dbReference type="SAM" id="Phobius"/>
    </source>
</evidence>
<feature type="transmembrane region" description="Helical" evidence="2">
    <location>
        <begin position="169"/>
        <end position="192"/>
    </location>
</feature>
<name>A0AAV3SEC7_HALDO</name>
<evidence type="ECO:0000313" key="6">
    <source>
        <dbReference type="Proteomes" id="UP001500962"/>
    </source>
</evidence>
<dbReference type="EMBL" id="BAAADN010000023">
    <property type="protein sequence ID" value="GAA0459669.1"/>
    <property type="molecule type" value="Genomic_DNA"/>
</dbReference>
<feature type="compositionally biased region" description="Polar residues" evidence="1">
    <location>
        <begin position="133"/>
        <end position="157"/>
    </location>
</feature>
<organism evidence="3 6">
    <name type="scientific">Halococcus dombrowskii</name>
    <dbReference type="NCBI Taxonomy" id="179637"/>
    <lineage>
        <taxon>Archaea</taxon>
        <taxon>Methanobacteriati</taxon>
        <taxon>Methanobacteriota</taxon>
        <taxon>Stenosarchaea group</taxon>
        <taxon>Halobacteria</taxon>
        <taxon>Halobacteriales</taxon>
        <taxon>Halococcaceae</taxon>
        <taxon>Halococcus</taxon>
    </lineage>
</organism>
<geneLocation type="plasmid" evidence="4 5">
    <name>unnamed1</name>
</geneLocation>
<protein>
    <submittedName>
        <fullName evidence="3">Uncharacterized protein</fullName>
    </submittedName>
</protein>
<reference evidence="3" key="3">
    <citation type="submission" date="2023-12" db="EMBL/GenBank/DDBJ databases">
        <authorList>
            <person name="Sun Q."/>
            <person name="Inoue M."/>
        </authorList>
    </citation>
    <scope>NUCLEOTIDE SEQUENCE</scope>
    <source>
        <strain evidence="3">JCM 12289</strain>
    </source>
</reference>
<evidence type="ECO:0000313" key="4">
    <source>
        <dbReference type="EMBL" id="UOO96696.1"/>
    </source>
</evidence>
<accession>A0AAV3SEC7</accession>
<evidence type="ECO:0000313" key="3">
    <source>
        <dbReference type="EMBL" id="GAA0459669.1"/>
    </source>
</evidence>
<keyword evidence="4" id="KW-0614">Plasmid</keyword>
<keyword evidence="2" id="KW-1133">Transmembrane helix</keyword>
<keyword evidence="2" id="KW-0812">Transmembrane</keyword>
<reference evidence="4" key="2">
    <citation type="submission" date="2022-04" db="EMBL/GenBank/DDBJ databases">
        <title>Sequencing and genomic assembly of Halococcus dombrowskii.</title>
        <authorList>
            <person name="Lim S.W."/>
            <person name="MacLea K.S."/>
        </authorList>
    </citation>
    <scope>NUCLEOTIDE SEQUENCE</scope>
    <source>
        <strain evidence="4">H4</strain>
        <plasmid evidence="4">unnamed1</plasmid>
    </source>
</reference>
<dbReference type="Proteomes" id="UP001500962">
    <property type="component" value="Unassembled WGS sequence"/>
</dbReference>
<dbReference type="RefSeq" id="WP_244705659.1">
    <property type="nucleotide sequence ID" value="NZ_BAAADN010000023.1"/>
</dbReference>
<reference evidence="3" key="1">
    <citation type="journal article" date="2014" name="Int. J. Syst. Evol. Microbiol.">
        <title>Complete genome sequence of Corynebacterium casei LMG S-19264T (=DSM 44701T), isolated from a smear-ripened cheese.</title>
        <authorList>
            <consortium name="US DOE Joint Genome Institute (JGI-PGF)"/>
            <person name="Walter F."/>
            <person name="Albersmeier A."/>
            <person name="Kalinowski J."/>
            <person name="Ruckert C."/>
        </authorList>
    </citation>
    <scope>NUCLEOTIDE SEQUENCE</scope>
    <source>
        <strain evidence="3">JCM 12289</strain>
    </source>
</reference>
<dbReference type="GeneID" id="71763397"/>
<dbReference type="KEGG" id="hdo:MUK72_16075"/>
<evidence type="ECO:0000313" key="5">
    <source>
        <dbReference type="Proteomes" id="UP000830542"/>
    </source>
</evidence>
<keyword evidence="5" id="KW-1185">Reference proteome</keyword>
<feature type="region of interest" description="Disordered" evidence="1">
    <location>
        <begin position="123"/>
        <end position="157"/>
    </location>
</feature>
<dbReference type="Proteomes" id="UP000830542">
    <property type="component" value="Plasmid unnamed1"/>
</dbReference>
<proteinExistence type="predicted"/>
<sequence length="193" mass="21448">MNELILDHTEDDARLLIKTAFEMTPRVKKYTEQGQSITGETGLGLMSYGANIIVDISEHPNDSNKTPIRVRGEKKIPLNITNDHNKTKGQFIDTLNDLHDYPIEDVVDVMSKKMGVETNTDGATIDVKADGSDTATTRPDNGPELNNSHQNSSTKLTISSDRTRRWLKIALMLFVGWIALNILAAIIDFLVIV</sequence>
<gene>
    <name evidence="3" type="ORF">GCM10008985_15080</name>
    <name evidence="4" type="ORF">MUK72_16075</name>
</gene>
<evidence type="ECO:0000256" key="1">
    <source>
        <dbReference type="SAM" id="MobiDB-lite"/>
    </source>
</evidence>
<dbReference type="EMBL" id="CP095006">
    <property type="protein sequence ID" value="UOO96696.1"/>
    <property type="molecule type" value="Genomic_DNA"/>
</dbReference>